<evidence type="ECO:0000313" key="2">
    <source>
        <dbReference type="Proteomes" id="UP000007953"/>
    </source>
</evidence>
<keyword evidence="1" id="KW-0614">Plasmid</keyword>
<name>F6G7M3_RALS8</name>
<proteinExistence type="predicted"/>
<sequence length="54" mass="6060">MRRSMNAAFYSAVGFVSKDRHTGYISALPRQEEHASLSYWLVRILFGAMPVPSG</sequence>
<reference evidence="1 2" key="1">
    <citation type="journal article" date="2011" name="J. Bacteriol.">
        <title>Complete genome sequence of the plant pathogen Ralstonia solanacearum strain Po82.</title>
        <authorList>
            <person name="Xu J."/>
            <person name="Zheng H.J."/>
            <person name="Liu L."/>
            <person name="Pan Z.C."/>
            <person name="Prior P."/>
            <person name="Tang B."/>
            <person name="Xu J.S."/>
            <person name="Zhang H."/>
            <person name="Tian Q."/>
            <person name="Zhang L.Q."/>
            <person name="Feng J."/>
        </authorList>
    </citation>
    <scope>NUCLEOTIDE SEQUENCE [LARGE SCALE GENOMIC DNA]</scope>
    <source>
        <strain evidence="2">Po82</strain>
    </source>
</reference>
<accession>F6G7M3</accession>
<protein>
    <submittedName>
        <fullName evidence="1">Uncharacterized protein</fullName>
    </submittedName>
</protein>
<dbReference type="KEGG" id="rsn:RSPO_m00385"/>
<organism evidence="1 2">
    <name type="scientific">Ralstonia solanacearum (strain Po82)</name>
    <dbReference type="NCBI Taxonomy" id="1031711"/>
    <lineage>
        <taxon>Bacteria</taxon>
        <taxon>Pseudomonadati</taxon>
        <taxon>Pseudomonadota</taxon>
        <taxon>Betaproteobacteria</taxon>
        <taxon>Burkholderiales</taxon>
        <taxon>Burkholderiaceae</taxon>
        <taxon>Ralstonia</taxon>
        <taxon>Ralstonia solanacearum species complex</taxon>
    </lineage>
</organism>
<evidence type="ECO:0000313" key="1">
    <source>
        <dbReference type="EMBL" id="AEG71026.1"/>
    </source>
</evidence>
<dbReference type="AlphaFoldDB" id="F6G7M3"/>
<gene>
    <name evidence="1" type="ordered locus">RSPO_m00385</name>
</gene>
<dbReference type="EMBL" id="CP002820">
    <property type="protein sequence ID" value="AEG71026.1"/>
    <property type="molecule type" value="Genomic_DNA"/>
</dbReference>
<dbReference type="Proteomes" id="UP000007953">
    <property type="component" value="Plasmid megaplasmid"/>
</dbReference>
<geneLocation type="plasmid" evidence="2"/>
<dbReference type="HOGENOM" id="CLU_3047217_0_0_4"/>